<dbReference type="GO" id="GO:0006282">
    <property type="term" value="P:regulation of DNA repair"/>
    <property type="evidence" value="ECO:0007669"/>
    <property type="project" value="InterPro"/>
</dbReference>
<dbReference type="InterPro" id="IPR053925">
    <property type="entry name" value="RecX_HTH_3rd"/>
</dbReference>
<evidence type="ECO:0000259" key="5">
    <source>
        <dbReference type="Pfam" id="PF21981"/>
    </source>
</evidence>
<protein>
    <recommendedName>
        <fullName evidence="3">Regulatory protein RecX</fullName>
    </recommendedName>
</protein>
<dbReference type="Pfam" id="PF21981">
    <property type="entry name" value="RecX_HTH3"/>
    <property type="match status" value="1"/>
</dbReference>
<evidence type="ECO:0000313" key="7">
    <source>
        <dbReference type="Proteomes" id="UP000055702"/>
    </source>
</evidence>
<gene>
    <name evidence="6" type="ORF">AWJ07_05545</name>
</gene>
<evidence type="ECO:0000256" key="3">
    <source>
        <dbReference type="ARBA" id="ARBA00018111"/>
    </source>
</evidence>
<keyword evidence="4" id="KW-0963">Cytoplasm</keyword>
<accession>A0A119CZX4</accession>
<reference evidence="6 7" key="1">
    <citation type="submission" date="2016-01" db="EMBL/GenBank/DDBJ databases">
        <title>Draft genome of the antarctic isolate Shewanella frigidimarina Ag06-30.</title>
        <authorList>
            <person name="Parmeciano Di Noto G."/>
            <person name="Vazquez S."/>
            <person name="Mac Cormack W."/>
            <person name="Iriarte A."/>
            <person name="Quiroga C."/>
        </authorList>
    </citation>
    <scope>NUCLEOTIDE SEQUENCE [LARGE SCALE GENOMIC DNA]</scope>
    <source>
        <strain evidence="6 7">Ag06-30</strain>
    </source>
</reference>
<comment type="caution">
    <text evidence="6">The sequence shown here is derived from an EMBL/GenBank/DDBJ whole genome shotgun (WGS) entry which is preliminary data.</text>
</comment>
<dbReference type="InterPro" id="IPR036388">
    <property type="entry name" value="WH-like_DNA-bd_sf"/>
</dbReference>
<comment type="similarity">
    <text evidence="2">Belongs to the RecX family.</text>
</comment>
<dbReference type="AlphaFoldDB" id="A0A119CZX4"/>
<dbReference type="PANTHER" id="PTHR33602:SF1">
    <property type="entry name" value="REGULATORY PROTEIN RECX FAMILY PROTEIN"/>
    <property type="match status" value="1"/>
</dbReference>
<dbReference type="InterPro" id="IPR003783">
    <property type="entry name" value="Regulatory_RecX"/>
</dbReference>
<dbReference type="Gene3D" id="1.10.10.10">
    <property type="entry name" value="Winged helix-like DNA-binding domain superfamily/Winged helix DNA-binding domain"/>
    <property type="match status" value="1"/>
</dbReference>
<evidence type="ECO:0000256" key="4">
    <source>
        <dbReference type="ARBA" id="ARBA00022490"/>
    </source>
</evidence>
<dbReference type="RefSeq" id="WP_059745901.1">
    <property type="nucleotide sequence ID" value="NZ_LRDC01000018.1"/>
</dbReference>
<sequence>MQPPPLRQAKTIDNVFNSAYWHLGQQDFTINEIRTKLERKTDNQQWIDTVLARLIEGGYLKSDFDFAVRYCELAFSNEIGIGAIRRKLQLRGVSATEIDTAIEQVMHEQTVDLFELATSRLLSRFENFYGTNIEKVYSQMTTKGFSRAEIDHALAQHPQRETLRSKLALKADKADLTTEIIKLFNKGKGKTLILQELKQRLIDVSDFEETLYQLTLTEDVDFYQSCKNELAKKRYNLADYKEKSKAYAYLSRKGFGSDEIKEAMTLDDES</sequence>
<organism evidence="6">
    <name type="scientific">Shewanella frigidimarina</name>
    <dbReference type="NCBI Taxonomy" id="56812"/>
    <lineage>
        <taxon>Bacteria</taxon>
        <taxon>Pseudomonadati</taxon>
        <taxon>Pseudomonadota</taxon>
        <taxon>Gammaproteobacteria</taxon>
        <taxon>Alteromonadales</taxon>
        <taxon>Shewanellaceae</taxon>
        <taxon>Shewanella</taxon>
    </lineage>
</organism>
<evidence type="ECO:0000256" key="2">
    <source>
        <dbReference type="ARBA" id="ARBA00009695"/>
    </source>
</evidence>
<dbReference type="Proteomes" id="UP000055702">
    <property type="component" value="Unassembled WGS sequence"/>
</dbReference>
<dbReference type="GO" id="GO:0005737">
    <property type="term" value="C:cytoplasm"/>
    <property type="evidence" value="ECO:0007669"/>
    <property type="project" value="UniProtKB-SubCell"/>
</dbReference>
<feature type="domain" description="RecX third three-helical" evidence="5">
    <location>
        <begin position="229"/>
        <end position="264"/>
    </location>
</feature>
<name>A0A119CZX4_SHEFR</name>
<evidence type="ECO:0000256" key="1">
    <source>
        <dbReference type="ARBA" id="ARBA00004496"/>
    </source>
</evidence>
<dbReference type="PANTHER" id="PTHR33602">
    <property type="entry name" value="REGULATORY PROTEIN RECX FAMILY PROTEIN"/>
    <property type="match status" value="1"/>
</dbReference>
<comment type="subcellular location">
    <subcellularLocation>
        <location evidence="1">Cytoplasm</location>
    </subcellularLocation>
</comment>
<evidence type="ECO:0000313" key="6">
    <source>
        <dbReference type="EMBL" id="KVX02034.1"/>
    </source>
</evidence>
<proteinExistence type="inferred from homology"/>
<dbReference type="EMBL" id="LRDC01000018">
    <property type="protein sequence ID" value="KVX02034.1"/>
    <property type="molecule type" value="Genomic_DNA"/>
</dbReference>